<dbReference type="Gene3D" id="1.10.8.60">
    <property type="match status" value="1"/>
</dbReference>
<feature type="domain" description="Sigma-54 factor interaction" evidence="9">
    <location>
        <begin position="386"/>
        <end position="615"/>
    </location>
</feature>
<dbReference type="InterPro" id="IPR058031">
    <property type="entry name" value="AAA_lid_NorR"/>
</dbReference>
<dbReference type="GO" id="GO:0043565">
    <property type="term" value="F:sequence-specific DNA binding"/>
    <property type="evidence" value="ECO:0007669"/>
    <property type="project" value="InterPro"/>
</dbReference>
<dbReference type="CDD" id="cd00009">
    <property type="entry name" value="AAA"/>
    <property type="match status" value="1"/>
</dbReference>
<keyword evidence="5" id="KW-0010">Activator</keyword>
<dbReference type="SMART" id="SM00116">
    <property type="entry name" value="CBS"/>
    <property type="match status" value="2"/>
</dbReference>
<reference evidence="13" key="1">
    <citation type="submission" date="2016-06" db="EMBL/GenBank/DDBJ databases">
        <authorList>
            <person name="Nascimento L."/>
            <person name="Pereira R.V."/>
            <person name="Martins L.F."/>
            <person name="Quaggio R.B."/>
            <person name="Silva A.M."/>
            <person name="Setubal J.C."/>
        </authorList>
    </citation>
    <scope>NUCLEOTIDE SEQUENCE [LARGE SCALE GENOMIC DNA]</scope>
</reference>
<feature type="domain" description="PAS" evidence="10">
    <location>
        <begin position="128"/>
        <end position="197"/>
    </location>
</feature>
<dbReference type="Gene3D" id="3.10.580.10">
    <property type="entry name" value="CBS-domain"/>
    <property type="match status" value="1"/>
</dbReference>
<dbReference type="InterPro" id="IPR035965">
    <property type="entry name" value="PAS-like_dom_sf"/>
</dbReference>
<dbReference type="Proteomes" id="UP000196475">
    <property type="component" value="Unassembled WGS sequence"/>
</dbReference>
<keyword evidence="6" id="KW-0804">Transcription</keyword>
<dbReference type="Pfam" id="PF25601">
    <property type="entry name" value="AAA_lid_14"/>
    <property type="match status" value="1"/>
</dbReference>
<evidence type="ECO:0000313" key="12">
    <source>
        <dbReference type="EMBL" id="OUM86844.1"/>
    </source>
</evidence>
<sequence>MLVREFSTREFISITPEHTIRDCLKAFLEHRIGIACVTDSEGHLEGIVTKYTLYRLLLAGHSLDAPIAPAIRRNVVSFYQDDTLEFAKDTFIENNVAHGVVLDEQDRVVGVMGQADIIRGFLSETELLLNQTRALVEQLQDAVISVNLQYQVVTYNHAAEELFGYPRHKVLGQPVDSIFPELYEYFYLALEKGERREPCRIRLASVTVIGSFVPLLDWGNITGAVAVLKDITSYENVAKELETTKKLERTLDSALQLSYDGVMITDEHGKITKVNPAFLDIYQLDHNEVVGYPAAVVTPELPIQEILSHKRRIEGEIREIRGKKCVVTLQPIIRSGKCEGAIAKIIFHKLDQWKDVFRRLEQLESELSYYRGELNRMTQKSAFDRIVSKDEKITKIKNEAYLASEGSSTVLITGESGTGKELFAEAIHEESGRPGNFVKVNCAAIPAELLESEFFGYAEGAFTGARKGGKPGKFELADRGTLFLDEIGDMPLALQAKLLRVLQEQKFERVGDTQTRQVDVRIIAATNKDLRQMVRQGTFREDLYYRIHVIHIHIPPLRERLDDIPILAEHLIKKLNQKMKKQVIGITPQTLELLQRHDWPGNVRELENVLERAMHLAEGVWIEPHHLPDELQRKTPSISLSKMPPSPATTDRSEEPEAFPAITPDNHQTLLAHVEKQAILQALEQSGGNRSQAAQRLGISRATLYQKMKKHNIQSEIRFRSGDR</sequence>
<dbReference type="Pfam" id="PF00989">
    <property type="entry name" value="PAS"/>
    <property type="match status" value="1"/>
</dbReference>
<dbReference type="PANTHER" id="PTHR32071">
    <property type="entry name" value="TRANSCRIPTIONAL REGULATORY PROTEIN"/>
    <property type="match status" value="1"/>
</dbReference>
<dbReference type="InterPro" id="IPR002197">
    <property type="entry name" value="HTH_Fis"/>
</dbReference>
<protein>
    <recommendedName>
        <fullName evidence="14">Sigma-54-dependent Fis family transcriptional regulator</fullName>
    </recommendedName>
</protein>
<dbReference type="InterPro" id="IPR000014">
    <property type="entry name" value="PAS"/>
</dbReference>
<comment type="caution">
    <text evidence="12">The sequence shown here is derived from an EMBL/GenBank/DDBJ whole genome shotgun (WGS) entry which is preliminary data.</text>
</comment>
<dbReference type="InterPro" id="IPR000644">
    <property type="entry name" value="CBS_dom"/>
</dbReference>
<dbReference type="InterPro" id="IPR025944">
    <property type="entry name" value="Sigma_54_int_dom_CS"/>
</dbReference>
<feature type="region of interest" description="Disordered" evidence="8">
    <location>
        <begin position="635"/>
        <end position="661"/>
    </location>
</feature>
<dbReference type="PROSITE" id="PS50112">
    <property type="entry name" value="PAS"/>
    <property type="match status" value="2"/>
</dbReference>
<keyword evidence="3" id="KW-0805">Transcription regulation</keyword>
<dbReference type="NCBIfam" id="TIGR00229">
    <property type="entry name" value="sensory_box"/>
    <property type="match status" value="2"/>
</dbReference>
<gene>
    <name evidence="12" type="ORF">BAA01_15555</name>
</gene>
<dbReference type="Pfam" id="PF00158">
    <property type="entry name" value="Sigma54_activat"/>
    <property type="match status" value="1"/>
</dbReference>
<evidence type="ECO:0008006" key="14">
    <source>
        <dbReference type="Google" id="ProtNLM"/>
    </source>
</evidence>
<dbReference type="CDD" id="cd00130">
    <property type="entry name" value="PAS"/>
    <property type="match status" value="2"/>
</dbReference>
<dbReference type="Gene3D" id="1.10.10.60">
    <property type="entry name" value="Homeodomain-like"/>
    <property type="match status" value="1"/>
</dbReference>
<dbReference type="SUPFAM" id="SSF52540">
    <property type="entry name" value="P-loop containing nucleoside triphosphate hydrolases"/>
    <property type="match status" value="1"/>
</dbReference>
<evidence type="ECO:0000256" key="1">
    <source>
        <dbReference type="ARBA" id="ARBA00022741"/>
    </source>
</evidence>
<keyword evidence="7" id="KW-0129">CBS domain</keyword>
<dbReference type="GO" id="GO:0005524">
    <property type="term" value="F:ATP binding"/>
    <property type="evidence" value="ECO:0007669"/>
    <property type="project" value="UniProtKB-KW"/>
</dbReference>
<evidence type="ECO:0000256" key="8">
    <source>
        <dbReference type="SAM" id="MobiDB-lite"/>
    </source>
</evidence>
<organism evidence="12 13">
    <name type="scientific">Bacillus thermozeamaize</name>
    <dbReference type="NCBI Taxonomy" id="230954"/>
    <lineage>
        <taxon>Bacteria</taxon>
        <taxon>Bacillati</taxon>
        <taxon>Bacillota</taxon>
        <taxon>Bacilli</taxon>
        <taxon>Bacillales</taxon>
        <taxon>Bacillaceae</taxon>
        <taxon>Bacillus</taxon>
    </lineage>
</organism>
<dbReference type="FunFam" id="3.40.50.300:FF:000006">
    <property type="entry name" value="DNA-binding transcriptional regulator NtrC"/>
    <property type="match status" value="1"/>
</dbReference>
<feature type="domain" description="PAS" evidence="10">
    <location>
        <begin position="247"/>
        <end position="300"/>
    </location>
</feature>
<dbReference type="InterPro" id="IPR002078">
    <property type="entry name" value="Sigma_54_int"/>
</dbReference>
<evidence type="ECO:0000256" key="7">
    <source>
        <dbReference type="PROSITE-ProRule" id="PRU00703"/>
    </source>
</evidence>
<dbReference type="PROSITE" id="PS00675">
    <property type="entry name" value="SIGMA54_INTERACT_1"/>
    <property type="match status" value="1"/>
</dbReference>
<keyword evidence="4" id="KW-0238">DNA-binding</keyword>
<keyword evidence="2" id="KW-0067">ATP-binding</keyword>
<dbReference type="GO" id="GO:0006355">
    <property type="term" value="P:regulation of DNA-templated transcription"/>
    <property type="evidence" value="ECO:0007669"/>
    <property type="project" value="InterPro"/>
</dbReference>
<accession>A0A1Y3PIC3</accession>
<dbReference type="PRINTS" id="PR01590">
    <property type="entry name" value="HTHFIS"/>
</dbReference>
<evidence type="ECO:0000313" key="13">
    <source>
        <dbReference type="Proteomes" id="UP000196475"/>
    </source>
</evidence>
<dbReference type="PROSITE" id="PS51371">
    <property type="entry name" value="CBS"/>
    <property type="match status" value="2"/>
</dbReference>
<dbReference type="FunFam" id="1.10.8.60:FF:000014">
    <property type="entry name" value="DNA-binding transcriptional regulator NtrC"/>
    <property type="match status" value="1"/>
</dbReference>
<dbReference type="InterPro" id="IPR046342">
    <property type="entry name" value="CBS_dom_sf"/>
</dbReference>
<dbReference type="Gene3D" id="3.40.50.300">
    <property type="entry name" value="P-loop containing nucleotide triphosphate hydrolases"/>
    <property type="match status" value="1"/>
</dbReference>
<evidence type="ECO:0000256" key="5">
    <source>
        <dbReference type="ARBA" id="ARBA00023159"/>
    </source>
</evidence>
<dbReference type="PROSITE" id="PS50045">
    <property type="entry name" value="SIGMA54_INTERACT_4"/>
    <property type="match status" value="1"/>
</dbReference>
<evidence type="ECO:0000256" key="3">
    <source>
        <dbReference type="ARBA" id="ARBA00023015"/>
    </source>
</evidence>
<dbReference type="AlphaFoldDB" id="A0A1Y3PIC3"/>
<dbReference type="InterPro" id="IPR013767">
    <property type="entry name" value="PAS_fold"/>
</dbReference>
<dbReference type="SUPFAM" id="SSF55785">
    <property type="entry name" value="PYP-like sensor domain (PAS domain)"/>
    <property type="match status" value="2"/>
</dbReference>
<dbReference type="SMART" id="SM00091">
    <property type="entry name" value="PAS"/>
    <property type="match status" value="2"/>
</dbReference>
<feature type="domain" description="CBS" evidence="11">
    <location>
        <begin position="7"/>
        <end position="63"/>
    </location>
</feature>
<evidence type="ECO:0000259" key="9">
    <source>
        <dbReference type="PROSITE" id="PS50045"/>
    </source>
</evidence>
<dbReference type="Gene3D" id="3.30.450.20">
    <property type="entry name" value="PAS domain"/>
    <property type="match status" value="2"/>
</dbReference>
<dbReference type="SUPFAM" id="SSF46689">
    <property type="entry name" value="Homeodomain-like"/>
    <property type="match status" value="1"/>
</dbReference>
<dbReference type="PROSITE" id="PS00688">
    <property type="entry name" value="SIGMA54_INTERACT_3"/>
    <property type="match status" value="1"/>
</dbReference>
<evidence type="ECO:0000256" key="6">
    <source>
        <dbReference type="ARBA" id="ARBA00023163"/>
    </source>
</evidence>
<dbReference type="InterPro" id="IPR003593">
    <property type="entry name" value="AAA+_ATPase"/>
</dbReference>
<evidence type="ECO:0000259" key="10">
    <source>
        <dbReference type="PROSITE" id="PS50112"/>
    </source>
</evidence>
<dbReference type="InterPro" id="IPR025662">
    <property type="entry name" value="Sigma_54_int_dom_ATP-bd_1"/>
</dbReference>
<dbReference type="Pfam" id="PF13426">
    <property type="entry name" value="PAS_9"/>
    <property type="match status" value="1"/>
</dbReference>
<proteinExistence type="predicted"/>
<evidence type="ECO:0000259" key="11">
    <source>
        <dbReference type="PROSITE" id="PS51371"/>
    </source>
</evidence>
<name>A0A1Y3PIC3_9BACI</name>
<dbReference type="SUPFAM" id="SSF54631">
    <property type="entry name" value="CBS-domain pair"/>
    <property type="match status" value="1"/>
</dbReference>
<dbReference type="Pfam" id="PF02954">
    <property type="entry name" value="HTH_8"/>
    <property type="match status" value="1"/>
</dbReference>
<dbReference type="EMBL" id="LZRT01000085">
    <property type="protein sequence ID" value="OUM86844.1"/>
    <property type="molecule type" value="Genomic_DNA"/>
</dbReference>
<dbReference type="InterPro" id="IPR027417">
    <property type="entry name" value="P-loop_NTPase"/>
</dbReference>
<dbReference type="PANTHER" id="PTHR32071:SF57">
    <property type="entry name" value="C4-DICARBOXYLATE TRANSPORT TRANSCRIPTIONAL REGULATORY PROTEIN DCTD"/>
    <property type="match status" value="1"/>
</dbReference>
<keyword evidence="1" id="KW-0547">Nucleotide-binding</keyword>
<evidence type="ECO:0000256" key="4">
    <source>
        <dbReference type="ARBA" id="ARBA00023125"/>
    </source>
</evidence>
<dbReference type="Pfam" id="PF00571">
    <property type="entry name" value="CBS"/>
    <property type="match status" value="2"/>
</dbReference>
<dbReference type="InterPro" id="IPR009057">
    <property type="entry name" value="Homeodomain-like_sf"/>
</dbReference>
<feature type="domain" description="CBS" evidence="11">
    <location>
        <begin position="71"/>
        <end position="127"/>
    </location>
</feature>
<dbReference type="SMART" id="SM00382">
    <property type="entry name" value="AAA"/>
    <property type="match status" value="1"/>
</dbReference>
<dbReference type="CDD" id="cd02205">
    <property type="entry name" value="CBS_pair_SF"/>
    <property type="match status" value="1"/>
</dbReference>
<evidence type="ECO:0000256" key="2">
    <source>
        <dbReference type="ARBA" id="ARBA00022840"/>
    </source>
</evidence>